<dbReference type="SMART" id="SM00822">
    <property type="entry name" value="PKS_KR"/>
    <property type="match status" value="3"/>
</dbReference>
<keyword evidence="6" id="KW-0045">Antibiotic biosynthesis</keyword>
<dbReference type="GO" id="GO:0004312">
    <property type="term" value="F:fatty acid synthase activity"/>
    <property type="evidence" value="ECO:0007669"/>
    <property type="project" value="TreeGrafter"/>
</dbReference>
<dbReference type="PANTHER" id="PTHR43775">
    <property type="entry name" value="FATTY ACID SYNTHASE"/>
    <property type="match status" value="1"/>
</dbReference>
<evidence type="ECO:0000256" key="9">
    <source>
        <dbReference type="ARBA" id="ARBA00052442"/>
    </source>
</evidence>
<dbReference type="InterPro" id="IPR015083">
    <property type="entry name" value="NorB/c/GfsB-D-like_docking"/>
</dbReference>
<dbReference type="Pfam" id="PF00550">
    <property type="entry name" value="PP-binding"/>
    <property type="match status" value="3"/>
</dbReference>
<dbReference type="SUPFAM" id="SSF55048">
    <property type="entry name" value="Probable ACP-binding domain of malonyl-CoA ACP transacylase"/>
    <property type="match status" value="3"/>
</dbReference>
<dbReference type="NCBIfam" id="NF045894">
    <property type="entry name" value="PKS_plus_SDR"/>
    <property type="match status" value="2"/>
</dbReference>
<dbReference type="Gene3D" id="3.40.366.10">
    <property type="entry name" value="Malonyl-Coenzyme A Acyl Carrier Protein, domain 2"/>
    <property type="match status" value="3"/>
</dbReference>
<comment type="cofactor">
    <cofactor evidence="1">
        <name>pantetheine 4'-phosphate</name>
        <dbReference type="ChEBI" id="CHEBI:47942"/>
    </cofactor>
</comment>
<dbReference type="SUPFAM" id="SSF51735">
    <property type="entry name" value="NAD(P)-binding Rossmann-fold domains"/>
    <property type="match status" value="6"/>
</dbReference>
<accession>A0A1K1SW74</accession>
<keyword evidence="7" id="KW-0511">Multifunctional enzyme</keyword>
<keyword evidence="2" id="KW-0596">Phosphopantetheine</keyword>
<evidence type="ECO:0000256" key="2">
    <source>
        <dbReference type="ARBA" id="ARBA00022450"/>
    </source>
</evidence>
<name>A0A1K1SW74_9PSEU</name>
<dbReference type="InterPro" id="IPR057326">
    <property type="entry name" value="KR_dom"/>
</dbReference>
<evidence type="ECO:0000256" key="3">
    <source>
        <dbReference type="ARBA" id="ARBA00022553"/>
    </source>
</evidence>
<dbReference type="InterPro" id="IPR020841">
    <property type="entry name" value="PKS_Beta-ketoAc_synthase_dom"/>
</dbReference>
<evidence type="ECO:0000259" key="15">
    <source>
        <dbReference type="PROSITE" id="PS52004"/>
    </source>
</evidence>
<dbReference type="InterPro" id="IPR009081">
    <property type="entry name" value="PP-bd_ACP"/>
</dbReference>
<dbReference type="InterPro" id="IPR001227">
    <property type="entry name" value="Ac_transferase_dom_sf"/>
</dbReference>
<reference evidence="17" key="1">
    <citation type="submission" date="2016-11" db="EMBL/GenBank/DDBJ databases">
        <authorList>
            <person name="Varghese N."/>
            <person name="Submissions S."/>
        </authorList>
    </citation>
    <scope>NUCLEOTIDE SEQUENCE [LARGE SCALE GENOMIC DNA]</scope>
    <source>
        <strain evidence="17">DSM 44671</strain>
    </source>
</reference>
<organism evidence="16 17">
    <name type="scientific">Amycolatopsis australiensis</name>
    <dbReference type="NCBI Taxonomy" id="546364"/>
    <lineage>
        <taxon>Bacteria</taxon>
        <taxon>Bacillati</taxon>
        <taxon>Actinomycetota</taxon>
        <taxon>Actinomycetes</taxon>
        <taxon>Pseudonocardiales</taxon>
        <taxon>Pseudonocardiaceae</taxon>
        <taxon>Amycolatopsis</taxon>
    </lineage>
</organism>
<dbReference type="Pfam" id="PF00698">
    <property type="entry name" value="Acyl_transf_1"/>
    <property type="match status" value="3"/>
</dbReference>
<dbReference type="Gene3D" id="6.10.140.1830">
    <property type="match status" value="2"/>
</dbReference>
<comment type="catalytic activity">
    <reaction evidence="9">
        <text>6 (S)-methylmalonyl-CoA + propanoyl-CoA + 6 NADPH + 12 H(+) = 6-deoxyerythronolide B + 6 CO2 + 6 NADP(+) + 7 CoA + H2O</text>
        <dbReference type="Rhea" id="RHEA:23068"/>
        <dbReference type="ChEBI" id="CHEBI:15377"/>
        <dbReference type="ChEBI" id="CHEBI:15378"/>
        <dbReference type="ChEBI" id="CHEBI:16089"/>
        <dbReference type="ChEBI" id="CHEBI:16526"/>
        <dbReference type="ChEBI" id="CHEBI:57287"/>
        <dbReference type="ChEBI" id="CHEBI:57327"/>
        <dbReference type="ChEBI" id="CHEBI:57392"/>
        <dbReference type="ChEBI" id="CHEBI:57783"/>
        <dbReference type="ChEBI" id="CHEBI:58349"/>
        <dbReference type="EC" id="2.3.1.94"/>
    </reaction>
</comment>
<evidence type="ECO:0000256" key="5">
    <source>
        <dbReference type="ARBA" id="ARBA00022737"/>
    </source>
</evidence>
<dbReference type="SMART" id="SM00823">
    <property type="entry name" value="PKS_PP"/>
    <property type="match status" value="3"/>
</dbReference>
<dbReference type="PROSITE" id="PS52004">
    <property type="entry name" value="KS3_2"/>
    <property type="match status" value="3"/>
</dbReference>
<evidence type="ECO:0000256" key="10">
    <source>
        <dbReference type="ARBA" id="ARBA00060158"/>
    </source>
</evidence>
<dbReference type="Pfam" id="PF08659">
    <property type="entry name" value="KR"/>
    <property type="match status" value="3"/>
</dbReference>
<dbReference type="PANTHER" id="PTHR43775:SF51">
    <property type="entry name" value="INACTIVE PHENOLPHTHIOCEROL SYNTHESIS POLYKETIDE SYNTHASE TYPE I PKS1-RELATED"/>
    <property type="match status" value="1"/>
</dbReference>
<dbReference type="InterPro" id="IPR020806">
    <property type="entry name" value="PKS_PP-bd"/>
</dbReference>
<dbReference type="GO" id="GO:0004315">
    <property type="term" value="F:3-oxoacyl-[acyl-carrier-protein] synthase activity"/>
    <property type="evidence" value="ECO:0007669"/>
    <property type="project" value="InterPro"/>
</dbReference>
<keyword evidence="5" id="KW-0677">Repeat</keyword>
<proteinExistence type="predicted"/>
<feature type="domain" description="Ketosynthase family 3 (KS3)" evidence="15">
    <location>
        <begin position="1565"/>
        <end position="1986"/>
    </location>
</feature>
<sequence length="4578" mass="474919">MTTEARYLDYLKRATADLRETRRLLREAESRNTEPVAIVSMSCRYPGGAASPEQLWSLVEAETDAISAFPADRGWDLQAMSAPGAGFVTEGGFLHDAAEFDAALFGISPREALAMDPQQRLVLEASWEVLERAGLDPTSLRGSRTGVFTGVMYHDYTVGVRAVPEQSAGFLSTGNAGSVVSGRVSYTFGFEGPAVTVDTACSSSLVALHLAVQAVRQRECSLALAGGVAVMATPGTFVDFSRQGGMDPSGRSKSFAASADGTAWSEGVGVLLAERLSDAQRNGHPILAVVRGTAVNQDGASSGLTAPNGPSQQRVIRQALANAHLAAEQVDLVEAHGTGTRLGDPIEAQALIATYGRDRDRPLWLGSIKSNIGHTQAAAGVAGVIKVVEAIRHGRLPKTLHVDEPTPQVDWSAGAVELLTEARDWPETGRPRRAGVSSFGISGTNAHVIIEAPPAVGAAEAAEFAEPAAAAGVAVAAGPTEPARSAPPVVPWVLSSKSEAGLQAQARRLGRWTTANSSPADLGFSLATSRAALDYRAVVLGADRDELLAGVRSVAAGETGDGVVSGVAGLSGAGPVLVFPGQGAQWVGMAVELLDSSEVFAARWAECEAALSCFVDWSLTEVARSDDPSVLERVDVVQPLLWAVMVSLAELWRSAGVEPAAVIGHSQGEIAAAVVAGALSTTDGARVVALRARAITELAGTGGMLSVPLPAAEVEQDLDPRLGIAAVNGPSATVISGEVAALDEARKQWEAQGIRVRRVPVDYASHSPQVEAIRDRILQDLAPVNPSSVDTVFFSTLTGTQIDTAELTAGYWYRNLRATVRFEDATEAAITAGHTVFIESSPHPVLTVGIQQTLDERDVTGAVLPTLRRDHGSLRQVYRAFAEAYVRGTTVAWEKLTPGHRVDLPTYAFQRERFWLPTAVEAPEAPAPRMSGSLEDRFWDAVERGDLTGLAETLDLPDGDQLGSVVPALSAWHRKHRESAMLDQWRYRVTWKGIGTPAGRLGGTWLVLDPGTRVTAAVVAALEEGGATPRVLEIGDWDRAALATQLTEAVAEHRPAGVVSLAALAEGRRDGCVVAPRSLTDTLSTVQALGDAGITAPLWCLTTGAVRAEAGEPVRNPVQATAWGLGRVAGLEHPDRWGGLIDLPAEPDERTRHALAAVLSGAPEEDQVALRASGTYVRRLVRAPRTRLPGAVAWRPEGTVVVSGGTGPLGSHVARWLAALGADHLVLLSRRGPAAPGAEELRAELTEAGTRVTIAACDVADREALRAVLAKAGPLSAVFHTAAALDDAVVAGLTADQADRVLLPKLRGAVNLRELTADQPLSALVFFSSMAGTFGASGQGNYAPGNAFLDAYAQALRAEGVPATSIAWGPWAGAGMAESGIGELARRHGVPEMAPERALAVLHQAVEDGEDALGVLDIDWDRYYVAYTATNPTKLFDELPEVRRPAVTAKAEQAPSSDLGRRLAGRNRADQVRLLTELVGAQVATVLGYASAGTVREDQAFSDVGFDSVTAVELRNRLAAATGLKLPATLVFDYPTPSALAKHLRAELLGGGDAPVAAEAAAVADDPIAIVAMSCRFPGGVGSPEELWALLAEGREGIGPFPADRGWDLDALARVSPDGTNTLEGGFLTDVSAFDAGFFGISPREALAMDPQQRLLLEVAWETLERAGIDPAALRGSRTGVFAGTNGQDYAGFLASVAKDVAGYIGTGNAASVLSGRVSYAFGFEGPTVTVDTACSSSLVAMHLAAQSLRAGECSLALAGGVTVMITPTLFLEVNENNSVAADNRCKAFADSADGAGFSEGIGLLLLERLSDAERNGHPVLAVLRGSAVNSDGASNGLTAPNGPSQQRVIRQALAAAGLSTQDVDVVEAHGTGTKLGDPIEAQALLATYGQDREHPLLLGSVKSNLGHTQAAAGVAGVLKVVLALRHSLLPKTLHVDTPSSRVDWSAGSVELLTEARPWPDAGRPRRAGVSSFGIGGTNAHLIIEAAAPAPAAPAAEEPATVPLVLSARTAPALRAQAARLRALLAEPGASPAELGRALVTTRAAFEHRAAVVDDDPATLRDGLDALANGLPATNLVTGTAGATAAGKVVFVFPGQGSQWAGMAVGLLADSAVFRAELTACDAAVREVTGWSVVDVLTDVPGTPGLDRIDVLQPVLFSVMVSLARLWESFGVRPDAVAGHSQGEVAAAYLAGALSLPDAARVISVRSRAMTEVWGQGEMMSLALSAEEVGARIAKWGDAISLAVVNSPSSVVVCGDGGKLAELAAECEADGVRVRKVRGANAAGHSPAVDVLREPLLRDLAVLRPAAAEVPFYSTVTGAVLTEPADAAYWCRNMREPVRFEDVTRALIADGHTLFVELSPHPLLASAIQETAQDAGAAVLTFGSLRRDEGGLRRFTRSLAEAHVRGLPVDLARVFGEGAVPELPTYAFQRERYWPEATAATAAVTAHSPDEARFWSAVDSGDSGAVAGTLAIDDSEALRALVPALSAWRRDRLEKSVVDDWRYRTVWRPLPAAAGAALSGTWLVVTPPGVDASAYAGALARHGAEPVTLELRPDEPFEAPAAEVDGVLSLLALDPAGLAAAPATLAATAALLTAVDAPLWTVTRGAVSVGRADRLTAPEQAPAWGLGRVAAQEHPDRWGGLIDLPAEFDDRAGDRLAAVLTGTEDQVAIRASGVFGHRLVRDRVAGQAPAREWQPHGTVLVTGGTGAVGAHIARWLARSGAEGLVLLGRRGPAAPGAAKLAAELTALGAEVAVVACDVTDREALAAVLDAIPAERPLTAVLHAAAVLDDGVLDRLDAGRFETVLRPKALAAAVLHEATRALDLDAFVLFSSVAGTLGNSGQAGYAAANAYLDALAVARRAEGLPATSIGWGAWAGSRATEGVAGQTRTRRGAAGAMEPAMAITAMATALAHDDTAVVLADLDWTRLGPALTAGRPNPLVAELVTAAPGGEPAGDEGLAGRLAAIPPSERADAVLEFVRAQAAAVLGHASADAVEPDRPFRDLGFDSLTAVEFRNILGAATGLRLPVTLVFDHPTPLAVAGQVLERAFGAGEPVRAPVPASAAADEPIAIVAMGCRLPGGIRSPEDLWRLLADGGDAVGPFPEERGWDIDRIFDPERSKPGTTYVREGGFLADPGEFDPTLFRVSPREALTMDPQQRLLLEIAWEVFERAGLDPRSLRGSETGVYVGTNYQDYPALLHQAGGTDEGFMVTGGAASVVSGRLSYTFGLEGPAVTVDTACSASLVALHLAAQALRQGECSLALAGGATVMATPMLFVGMSAQGGLAADGRCKPFAGAADGTGWGEGAGLVLLERLSDAQRNGHPVLALVRGSAVNQDGASNGISAPSGPAQQRVIRQALAGAGLSTQDVDAVEAHGTATTLGDPIEAQALLATYGQDRPEPLLLGSVKSNLGHTQAAAGITGVLKMVLALRNGLLPKTLHVDEPTPYVDWTAGNVRLLTEAQPWPDHGRPRRAGVSAFGVGGTNAHAILEQAPEPAGPPAATEAGELAVTPWPLSGDSPAALRAQARELREHLLGHGDLRAADVGHTLATARAALGHRAVVTGADRDELLDGLAAVAAGLPAASVVTGTASGRGKPVVLFSGQGSQRIGMGRELAAASGVFADELDAVCAHLDQHLDRPLREVMWSGTPEELDRTEYAQAALFAVEVAQFRLLERWGLRPGALAGHSIGELTAAYVAGVFSLEDAAALVAARGRLMQTLPGGGAMLAVQASEEEITAAIGGTGLDVAAVNGPASVVVSGDEDAVAAFEAAWRVRGRKTRRLRVSHAFHSARMDAMLAGFAEAAAKVTYHAPKIPVVSNVTGEPAGETDLVTPEYWVRHVRGTVRFADGVRAAARLHAGPFVELGPDGVLTALAQETLGADERVFVAAQRADRPEFAAFLLAAGRLQATGSAVDWTEVFAPAKPHPVPLPTYPFQHETFWPEIVHAGSRAAVDRLLYRVGWRRIDLAAGKPAGRWLLVLPEGDVEPAATARAALDAETTELRMGTESRAELAARLTGLGAFDGVLSLLALDEEPAPIVPRGAAATLRLIQALGDAGVGAPLWLLTEGAVAVGGGDVVTGPAQAMAWGFGKTLGLEQPARWGGLVDVSAGVAAGQLAAVLAGAGDEDQLAVRSDGVYVRRLARAPLGPRGEPWTSRGTALITGGTGGLGAEVAKWLARGGAEHLVLTSRRGPAAAGVAELEAELTGLGTRVTVVACDVADRDALARVLADVGGEVRTVVHAAGISLNNPIAATTDAELEAVAAAKLAGAVHLDELLGDRDLDAFVLFSSISSTWGSGAQAGYGAANAFLDAFAHWRRARGRTATSIAWGAWGDVGMVNLAGNAEAARRLGLALMPPSAAIAALAAALDQDETTVTVADVDWATFAPSFTLARRRPLLDDLPEVRAAADGDTAADGVAEQLRGRLATMSGADRTRALAELVGAHIAAVLGYAGAGAVEPGRSFRELGVDSLTAVELRNQIGAATGLRLPATLVFDHPTPADVVDFVRDELLRDGDEGRTVIDDLDRVDAALDADLPVGDRRLVVARLRSLLARFDDDTETGGSGLDTATDDELFALVDHDLGLS</sequence>
<dbReference type="SMART" id="SM00825">
    <property type="entry name" value="PKS_KS"/>
    <property type="match status" value="3"/>
</dbReference>
<dbReference type="EMBL" id="FPJG01000006">
    <property type="protein sequence ID" value="SFW88484.1"/>
    <property type="molecule type" value="Genomic_DNA"/>
</dbReference>
<dbReference type="Pfam" id="PF02801">
    <property type="entry name" value="Ketoacyl-synt_C"/>
    <property type="match status" value="3"/>
</dbReference>
<dbReference type="SUPFAM" id="SSF53901">
    <property type="entry name" value="Thiolase-like"/>
    <property type="match status" value="3"/>
</dbReference>
<comment type="subunit">
    <text evidence="12">Homodimer. Erythronolide synthase is composed of EryAI, EryAII and EryAIII multimodular (2 modules) polypeptides each coding for a functional synthase subunit which participates in 2 of the six FAS-like elongation steps required for formation of the polyketide. Module 1, 2, 3, 4, 5, and 6 participating in biosynthesis steps 1, 2, 3, 4, 5, and 6, respectively.</text>
</comment>
<dbReference type="CDD" id="cd00833">
    <property type="entry name" value="PKS"/>
    <property type="match status" value="3"/>
</dbReference>
<dbReference type="InterPro" id="IPR036736">
    <property type="entry name" value="ACP-like_sf"/>
</dbReference>
<dbReference type="Gene3D" id="3.30.70.3290">
    <property type="match status" value="3"/>
</dbReference>
<dbReference type="Pfam" id="PF18369">
    <property type="entry name" value="PKS_DE"/>
    <property type="match status" value="2"/>
</dbReference>
<dbReference type="Gene3D" id="3.40.50.720">
    <property type="entry name" value="NAD(P)-binding Rossmann-like Domain"/>
    <property type="match status" value="3"/>
</dbReference>
<dbReference type="Gene3D" id="3.40.47.10">
    <property type="match status" value="3"/>
</dbReference>
<evidence type="ECO:0000256" key="6">
    <source>
        <dbReference type="ARBA" id="ARBA00023194"/>
    </source>
</evidence>
<dbReference type="GO" id="GO:0031177">
    <property type="term" value="F:phosphopantetheine binding"/>
    <property type="evidence" value="ECO:0007669"/>
    <property type="project" value="InterPro"/>
</dbReference>
<dbReference type="RefSeq" id="WP_072480211.1">
    <property type="nucleotide sequence ID" value="NZ_FPJG01000006.1"/>
</dbReference>
<dbReference type="InterPro" id="IPR050091">
    <property type="entry name" value="PKS_NRPS_Biosynth_Enz"/>
</dbReference>
<evidence type="ECO:0000256" key="7">
    <source>
        <dbReference type="ARBA" id="ARBA00023268"/>
    </source>
</evidence>
<dbReference type="FunFam" id="3.40.47.10:FF:000019">
    <property type="entry name" value="Polyketide synthase type I"/>
    <property type="match status" value="3"/>
</dbReference>
<dbReference type="SUPFAM" id="SSF52151">
    <property type="entry name" value="FabD/lysophospholipase-like"/>
    <property type="match status" value="3"/>
</dbReference>
<evidence type="ECO:0000256" key="8">
    <source>
        <dbReference type="ARBA" id="ARBA00023315"/>
    </source>
</evidence>
<dbReference type="InterPro" id="IPR014030">
    <property type="entry name" value="Ketoacyl_synth_N"/>
</dbReference>
<dbReference type="InterPro" id="IPR014043">
    <property type="entry name" value="Acyl_transferase_dom"/>
</dbReference>
<evidence type="ECO:0000256" key="4">
    <source>
        <dbReference type="ARBA" id="ARBA00022679"/>
    </source>
</evidence>
<keyword evidence="8" id="KW-0012">Acyltransferase</keyword>
<feature type="domain" description="Carrier" evidence="14">
    <location>
        <begin position="4429"/>
        <end position="4504"/>
    </location>
</feature>
<dbReference type="InterPro" id="IPR036291">
    <property type="entry name" value="NAD(P)-bd_dom_sf"/>
</dbReference>
<dbReference type="Pfam" id="PF00109">
    <property type="entry name" value="ketoacyl-synt"/>
    <property type="match status" value="3"/>
</dbReference>
<evidence type="ECO:0000256" key="13">
    <source>
        <dbReference type="ARBA" id="ARBA00066981"/>
    </source>
</evidence>
<dbReference type="GO" id="GO:0047879">
    <property type="term" value="F:erythronolide synthase activity"/>
    <property type="evidence" value="ECO:0007669"/>
    <property type="project" value="UniProtKB-EC"/>
</dbReference>
<dbReference type="InterPro" id="IPR016035">
    <property type="entry name" value="Acyl_Trfase/lysoPLipase"/>
</dbReference>
<feature type="domain" description="Ketosynthase family 3 (KS3)" evidence="15">
    <location>
        <begin position="33"/>
        <end position="452"/>
    </location>
</feature>
<dbReference type="PROSITE" id="PS50075">
    <property type="entry name" value="CARRIER"/>
    <property type="match status" value="3"/>
</dbReference>
<dbReference type="SMART" id="SM00827">
    <property type="entry name" value="PKS_AT"/>
    <property type="match status" value="3"/>
</dbReference>
<dbReference type="InterPro" id="IPR016036">
    <property type="entry name" value="Malonyl_transacylase_ACP-bd"/>
</dbReference>
<dbReference type="EC" id="2.3.1.94" evidence="13"/>
<keyword evidence="3" id="KW-0597">Phosphoprotein</keyword>
<dbReference type="InterPro" id="IPR018201">
    <property type="entry name" value="Ketoacyl_synth_AS"/>
</dbReference>
<evidence type="ECO:0000256" key="12">
    <source>
        <dbReference type="ARBA" id="ARBA00063272"/>
    </source>
</evidence>
<evidence type="ECO:0000256" key="11">
    <source>
        <dbReference type="ARBA" id="ARBA00060622"/>
    </source>
</evidence>
<protein>
    <recommendedName>
        <fullName evidence="13">6-deoxyerythronolide-B synthase</fullName>
        <ecNumber evidence="13">2.3.1.94</ecNumber>
    </recommendedName>
</protein>
<comment type="pathway">
    <text evidence="11">Antibiotic biosynthesis; erythromycin biosynthesis.</text>
</comment>
<dbReference type="Proteomes" id="UP000182740">
    <property type="component" value="Unassembled WGS sequence"/>
</dbReference>
<dbReference type="FunFam" id="3.40.366.10:FF:000002">
    <property type="entry name" value="Probable polyketide synthase 2"/>
    <property type="match status" value="3"/>
</dbReference>
<dbReference type="CDD" id="cd08952">
    <property type="entry name" value="KR_1_SDR_x"/>
    <property type="match status" value="3"/>
</dbReference>
<dbReference type="GO" id="GO:0006633">
    <property type="term" value="P:fatty acid biosynthetic process"/>
    <property type="evidence" value="ECO:0007669"/>
    <property type="project" value="InterPro"/>
</dbReference>
<dbReference type="FunFam" id="1.10.1200.10:FF:000007">
    <property type="entry name" value="Probable polyketide synthase pks17"/>
    <property type="match status" value="3"/>
</dbReference>
<evidence type="ECO:0000313" key="17">
    <source>
        <dbReference type="Proteomes" id="UP000182740"/>
    </source>
</evidence>
<dbReference type="InterPro" id="IPR016039">
    <property type="entry name" value="Thiolase-like"/>
</dbReference>
<gene>
    <name evidence="16" type="ORF">SAMN04489730_6969</name>
</gene>
<dbReference type="InterPro" id="IPR014031">
    <property type="entry name" value="Ketoacyl_synth_C"/>
</dbReference>
<dbReference type="SMART" id="SM01294">
    <property type="entry name" value="PKS_PP_betabranch"/>
    <property type="match status" value="3"/>
</dbReference>
<dbReference type="Pfam" id="PF08990">
    <property type="entry name" value="Docking"/>
    <property type="match status" value="1"/>
</dbReference>
<feature type="domain" description="Carrier" evidence="14">
    <location>
        <begin position="1473"/>
        <end position="1548"/>
    </location>
</feature>
<evidence type="ECO:0000259" key="14">
    <source>
        <dbReference type="PROSITE" id="PS50075"/>
    </source>
</evidence>
<dbReference type="PROSITE" id="PS00606">
    <property type="entry name" value="KS3_1"/>
    <property type="match status" value="3"/>
</dbReference>
<dbReference type="GO" id="GO:0033068">
    <property type="term" value="P:macrolide biosynthetic process"/>
    <property type="evidence" value="ECO:0007669"/>
    <property type="project" value="UniProtKB-ARBA"/>
</dbReference>
<feature type="domain" description="Carrier" evidence="14">
    <location>
        <begin position="2971"/>
        <end position="3046"/>
    </location>
</feature>
<dbReference type="InterPro" id="IPR006162">
    <property type="entry name" value="Ppantetheine_attach_site"/>
</dbReference>
<dbReference type="InterPro" id="IPR032821">
    <property type="entry name" value="PKS_assoc"/>
</dbReference>
<feature type="domain" description="Ketosynthase family 3 (KS3)" evidence="15">
    <location>
        <begin position="3064"/>
        <end position="3488"/>
    </location>
</feature>
<keyword evidence="17" id="KW-1185">Reference proteome</keyword>
<dbReference type="Gene3D" id="1.10.1200.10">
    <property type="entry name" value="ACP-like"/>
    <property type="match status" value="3"/>
</dbReference>
<dbReference type="InterPro" id="IPR041618">
    <property type="entry name" value="PKS_DE"/>
</dbReference>
<dbReference type="OrthoDB" id="9778690at2"/>
<dbReference type="SUPFAM" id="SSF47336">
    <property type="entry name" value="ACP-like"/>
    <property type="match status" value="3"/>
</dbReference>
<comment type="function">
    <text evidence="10">Involved in the biosynthesis of antibiotic erythromycin via the biosynthesis of its aglycone precursor, 6-deoxyerythronolide B (6-dEB).</text>
</comment>
<evidence type="ECO:0000313" key="16">
    <source>
        <dbReference type="EMBL" id="SFW88484.1"/>
    </source>
</evidence>
<dbReference type="InterPro" id="IPR013968">
    <property type="entry name" value="PKS_KR"/>
</dbReference>
<evidence type="ECO:0000256" key="1">
    <source>
        <dbReference type="ARBA" id="ARBA00001957"/>
    </source>
</evidence>
<dbReference type="STRING" id="546364.SAMN04489730_6969"/>
<dbReference type="PROSITE" id="PS00012">
    <property type="entry name" value="PHOSPHOPANTETHEINE"/>
    <property type="match status" value="2"/>
</dbReference>
<dbReference type="Pfam" id="PF16197">
    <property type="entry name" value="KAsynt_C_assoc"/>
    <property type="match status" value="3"/>
</dbReference>
<keyword evidence="4 16" id="KW-0808">Transferase</keyword>